<dbReference type="InterPro" id="IPR036737">
    <property type="entry name" value="OmpA-like_sf"/>
</dbReference>
<keyword evidence="11" id="KW-1185">Reference proteome</keyword>
<feature type="compositionally biased region" description="Polar residues" evidence="8">
    <location>
        <begin position="247"/>
        <end position="267"/>
    </location>
</feature>
<dbReference type="EMBL" id="JFKB01000011">
    <property type="protein sequence ID" value="OSQ46742.1"/>
    <property type="molecule type" value="Genomic_DNA"/>
</dbReference>
<dbReference type="AlphaFoldDB" id="A0A1Y2L8S4"/>
<accession>A0A1Y2L8S4</accession>
<evidence type="ECO:0000256" key="4">
    <source>
        <dbReference type="ARBA" id="ARBA00022692"/>
    </source>
</evidence>
<proteinExistence type="inferred from homology"/>
<dbReference type="Proteomes" id="UP000193396">
    <property type="component" value="Unassembled WGS sequence"/>
</dbReference>
<dbReference type="SUPFAM" id="SSF103088">
    <property type="entry name" value="OmpA-like"/>
    <property type="match status" value="1"/>
</dbReference>
<evidence type="ECO:0000256" key="7">
    <source>
        <dbReference type="PROSITE-ProRule" id="PRU00473"/>
    </source>
</evidence>
<sequence length="305" mass="32896">MATFADLMSLLLVLFVLLLTFAEMDVVKYKQIAGSVKTAFGFSKEDQLAGVVELDGSILGKALKQPSPDTPRVVSSIPPVETPDVEIKEGDSKAEKAEALEETLGTVLKKMGMDDQIGVERKEGDVIVRFPNEIAFPSGSSGMTPEFAAILNRVVPVINQTDGQVVVAGHTDNIPVSSNSPYISNWDLSAARATSVLHHMIDQNGTDPRRMVVQGYGDSRPITENSTAEGRAQNRRVEIIIEMMEDTGQNDSPLNDNPGNSLPTSNLPGHVMKTDDPADTETEGSSIEPDKAPARRRSFSIPGHN</sequence>
<dbReference type="PANTHER" id="PTHR30329:SF21">
    <property type="entry name" value="LIPOPROTEIN YIAD-RELATED"/>
    <property type="match status" value="1"/>
</dbReference>
<evidence type="ECO:0000259" key="9">
    <source>
        <dbReference type="PROSITE" id="PS51123"/>
    </source>
</evidence>
<evidence type="ECO:0000256" key="6">
    <source>
        <dbReference type="ARBA" id="ARBA00023136"/>
    </source>
</evidence>
<evidence type="ECO:0000256" key="8">
    <source>
        <dbReference type="SAM" id="MobiDB-lite"/>
    </source>
</evidence>
<dbReference type="Pfam" id="PF00691">
    <property type="entry name" value="OmpA"/>
    <property type="match status" value="1"/>
</dbReference>
<evidence type="ECO:0000313" key="10">
    <source>
        <dbReference type="EMBL" id="OSQ46742.1"/>
    </source>
</evidence>
<organism evidence="10 11">
    <name type="scientific">Thalassospira alkalitolerans</name>
    <dbReference type="NCBI Taxonomy" id="1293890"/>
    <lineage>
        <taxon>Bacteria</taxon>
        <taxon>Pseudomonadati</taxon>
        <taxon>Pseudomonadota</taxon>
        <taxon>Alphaproteobacteria</taxon>
        <taxon>Rhodospirillales</taxon>
        <taxon>Thalassospiraceae</taxon>
        <taxon>Thalassospira</taxon>
    </lineage>
</organism>
<dbReference type="Pfam" id="PF13677">
    <property type="entry name" value="MotB_plug"/>
    <property type="match status" value="1"/>
</dbReference>
<evidence type="ECO:0000256" key="5">
    <source>
        <dbReference type="ARBA" id="ARBA00022989"/>
    </source>
</evidence>
<dbReference type="GO" id="GO:0005886">
    <property type="term" value="C:plasma membrane"/>
    <property type="evidence" value="ECO:0007669"/>
    <property type="project" value="UniProtKB-SubCell"/>
</dbReference>
<reference evidence="10 11" key="1">
    <citation type="submission" date="2014-03" db="EMBL/GenBank/DDBJ databases">
        <title>The draft genome sequence of Thalassospira alkalitolerans JCM 18968.</title>
        <authorList>
            <person name="Lai Q."/>
            <person name="Shao Z."/>
        </authorList>
    </citation>
    <scope>NUCLEOTIDE SEQUENCE [LARGE SCALE GENOMIC DNA]</scope>
    <source>
        <strain evidence="10 11">JCM 18968</strain>
    </source>
</reference>
<keyword evidence="5" id="KW-1133">Transmembrane helix</keyword>
<keyword evidence="6 7" id="KW-0472">Membrane</keyword>
<evidence type="ECO:0000313" key="11">
    <source>
        <dbReference type="Proteomes" id="UP000193396"/>
    </source>
</evidence>
<name>A0A1Y2L8S4_9PROT</name>
<dbReference type="CDD" id="cd07185">
    <property type="entry name" value="OmpA_C-like"/>
    <property type="match status" value="1"/>
</dbReference>
<comment type="similarity">
    <text evidence="2">Belongs to the MotB family.</text>
</comment>
<dbReference type="InterPro" id="IPR050330">
    <property type="entry name" value="Bact_OuterMem_StrucFunc"/>
</dbReference>
<dbReference type="PROSITE" id="PS51123">
    <property type="entry name" value="OMPA_2"/>
    <property type="match status" value="1"/>
</dbReference>
<dbReference type="InterPro" id="IPR006665">
    <property type="entry name" value="OmpA-like"/>
</dbReference>
<dbReference type="InterPro" id="IPR025713">
    <property type="entry name" value="MotB-like_N_dom"/>
</dbReference>
<feature type="domain" description="OmpA-like" evidence="9">
    <location>
        <begin position="123"/>
        <end position="245"/>
    </location>
</feature>
<keyword evidence="3" id="KW-1003">Cell membrane</keyword>
<evidence type="ECO:0000256" key="2">
    <source>
        <dbReference type="ARBA" id="ARBA00008914"/>
    </source>
</evidence>
<gene>
    <name evidence="10" type="ORF">TALK_15975</name>
</gene>
<feature type="region of interest" description="Disordered" evidence="8">
    <location>
        <begin position="247"/>
        <end position="305"/>
    </location>
</feature>
<dbReference type="Gene3D" id="3.30.1330.60">
    <property type="entry name" value="OmpA-like domain"/>
    <property type="match status" value="1"/>
</dbReference>
<dbReference type="STRING" id="1293890.TALK_15975"/>
<dbReference type="PANTHER" id="PTHR30329">
    <property type="entry name" value="STATOR ELEMENT OF FLAGELLAR MOTOR COMPLEX"/>
    <property type="match status" value="1"/>
</dbReference>
<comment type="subcellular location">
    <subcellularLocation>
        <location evidence="1">Cell membrane</location>
        <topology evidence="1">Single-pass membrane protein</topology>
    </subcellularLocation>
</comment>
<protein>
    <submittedName>
        <fullName evidence="10">Cell envelope biogenesis protein OmpA</fullName>
    </submittedName>
</protein>
<evidence type="ECO:0000256" key="3">
    <source>
        <dbReference type="ARBA" id="ARBA00022475"/>
    </source>
</evidence>
<comment type="caution">
    <text evidence="10">The sequence shown here is derived from an EMBL/GenBank/DDBJ whole genome shotgun (WGS) entry which is preliminary data.</text>
</comment>
<keyword evidence="4" id="KW-0812">Transmembrane</keyword>
<evidence type="ECO:0000256" key="1">
    <source>
        <dbReference type="ARBA" id="ARBA00004162"/>
    </source>
</evidence>